<keyword evidence="5" id="KW-0540">Nuclease</keyword>
<dbReference type="GO" id="GO:0005634">
    <property type="term" value="C:nucleus"/>
    <property type="evidence" value="ECO:0007669"/>
    <property type="project" value="UniProtKB-SubCell"/>
</dbReference>
<dbReference type="PANTHER" id="PTHR13348:SF0">
    <property type="entry name" value="RIBONUCLEASE P PROTEIN SUBUNIT P29"/>
    <property type="match status" value="1"/>
</dbReference>
<comment type="similarity">
    <text evidence="2">Belongs to the eukaryotic/archaeal RNase P protein component 1 family.</text>
</comment>
<dbReference type="SMART" id="SM00538">
    <property type="entry name" value="POP4"/>
    <property type="match status" value="1"/>
</dbReference>
<evidence type="ECO:0000313" key="9">
    <source>
        <dbReference type="EMBL" id="OBZ84138.1"/>
    </source>
</evidence>
<evidence type="ECO:0000256" key="3">
    <source>
        <dbReference type="ARBA" id="ARBA00022490"/>
    </source>
</evidence>
<dbReference type="FunCoup" id="A0A1C7N555">
    <property type="interactions" value="304"/>
</dbReference>
<comment type="subcellular location">
    <subcellularLocation>
        <location evidence="1">Nucleus</location>
    </subcellularLocation>
</comment>
<evidence type="ECO:0000256" key="2">
    <source>
        <dbReference type="ARBA" id="ARBA00006181"/>
    </source>
</evidence>
<dbReference type="GO" id="GO:0004519">
    <property type="term" value="F:endonuclease activity"/>
    <property type="evidence" value="ECO:0007669"/>
    <property type="project" value="UniProtKB-KW"/>
</dbReference>
<keyword evidence="6" id="KW-0255">Endonuclease</keyword>
<evidence type="ECO:0000256" key="8">
    <source>
        <dbReference type="PIRNR" id="PIRNR027081"/>
    </source>
</evidence>
<dbReference type="GO" id="GO:0000172">
    <property type="term" value="C:ribonuclease MRP complex"/>
    <property type="evidence" value="ECO:0007669"/>
    <property type="project" value="InterPro"/>
</dbReference>
<protein>
    <recommendedName>
        <fullName evidence="8">Ribonuclease P protein subunit</fullName>
    </recommendedName>
</protein>
<dbReference type="PANTHER" id="PTHR13348">
    <property type="entry name" value="RIBONUCLEASE P SUBUNIT P29"/>
    <property type="match status" value="1"/>
</dbReference>
<evidence type="ECO:0000256" key="5">
    <source>
        <dbReference type="ARBA" id="ARBA00022722"/>
    </source>
</evidence>
<dbReference type="InterPro" id="IPR023538">
    <property type="entry name" value="RNP1"/>
</dbReference>
<dbReference type="GO" id="GO:0006364">
    <property type="term" value="P:rRNA processing"/>
    <property type="evidence" value="ECO:0007669"/>
    <property type="project" value="TreeGrafter"/>
</dbReference>
<dbReference type="Proteomes" id="UP000093000">
    <property type="component" value="Unassembled WGS sequence"/>
</dbReference>
<dbReference type="InterPro" id="IPR036980">
    <property type="entry name" value="RNase_P/MRP_Rpp29_sf"/>
</dbReference>
<comment type="caution">
    <text evidence="9">The sequence shown here is derived from an EMBL/GenBank/DDBJ whole genome shotgun (WGS) entry which is preliminary data.</text>
</comment>
<dbReference type="GO" id="GO:0016787">
    <property type="term" value="F:hydrolase activity"/>
    <property type="evidence" value="ECO:0007669"/>
    <property type="project" value="UniProtKB-KW"/>
</dbReference>
<evidence type="ECO:0000256" key="7">
    <source>
        <dbReference type="ARBA" id="ARBA00022801"/>
    </source>
</evidence>
<dbReference type="GO" id="GO:0001682">
    <property type="term" value="P:tRNA 5'-leader removal"/>
    <property type="evidence" value="ECO:0007669"/>
    <property type="project" value="InterPro"/>
</dbReference>
<keyword evidence="8" id="KW-0539">Nucleus</keyword>
<dbReference type="PIRSF" id="PIRSF027081">
    <property type="entry name" value="RNase_P/MRP_p29_subunit"/>
    <property type="match status" value="1"/>
</dbReference>
<dbReference type="AlphaFoldDB" id="A0A1C7N555"/>
<keyword evidence="10" id="KW-1185">Reference proteome</keyword>
<proteinExistence type="inferred from homology"/>
<dbReference type="EMBL" id="LUGH01000550">
    <property type="protein sequence ID" value="OBZ84138.1"/>
    <property type="molecule type" value="Genomic_DNA"/>
</dbReference>
<dbReference type="STRING" id="101091.A0A1C7N555"/>
<dbReference type="InterPro" id="IPR016848">
    <property type="entry name" value="RNase_P/MRP_Rpp29-subunit"/>
</dbReference>
<organism evidence="9 10">
    <name type="scientific">Choanephora cucurbitarum</name>
    <dbReference type="NCBI Taxonomy" id="101091"/>
    <lineage>
        <taxon>Eukaryota</taxon>
        <taxon>Fungi</taxon>
        <taxon>Fungi incertae sedis</taxon>
        <taxon>Mucoromycota</taxon>
        <taxon>Mucoromycotina</taxon>
        <taxon>Mucoromycetes</taxon>
        <taxon>Mucorales</taxon>
        <taxon>Mucorineae</taxon>
        <taxon>Choanephoraceae</taxon>
        <taxon>Choanephoroideae</taxon>
        <taxon>Choanephora</taxon>
    </lineage>
</organism>
<dbReference type="SUPFAM" id="SSF101744">
    <property type="entry name" value="Rof/RNase P subunit-like"/>
    <property type="match status" value="1"/>
</dbReference>
<accession>A0A1C7N555</accession>
<dbReference type="InterPro" id="IPR002730">
    <property type="entry name" value="Rpp29/RNP1"/>
</dbReference>
<keyword evidence="3" id="KW-0963">Cytoplasm</keyword>
<dbReference type="Gene3D" id="2.30.30.210">
    <property type="entry name" value="Ribonuclease P/MRP, subunit p29"/>
    <property type="match status" value="1"/>
</dbReference>
<sequence>MDKGESVYQSLPGNLQGKLGTKAVKEFVSDFIKPTSDADKALKEMKPIYIDRAHTFVKEEDKKAEKKKQRSKKERKLTAREKRQLKVYDIPKEAHQYRLFEPLSQLWQGYMSRLLSQGQANFEQKLIRADFHGAILTVIQSSNPTYIGVQGIVVQETLSLFKIITKQDKLKQIPKNSSHFSIRINEIGKDYTIYGPQFVARPAERAAKKFKPKPSIGL</sequence>
<keyword evidence="4 8" id="KW-0819">tRNA processing</keyword>
<evidence type="ECO:0000256" key="4">
    <source>
        <dbReference type="ARBA" id="ARBA00022694"/>
    </source>
</evidence>
<dbReference type="InParanoid" id="A0A1C7N555"/>
<dbReference type="GO" id="GO:0033204">
    <property type="term" value="F:ribonuclease P RNA binding"/>
    <property type="evidence" value="ECO:0007669"/>
    <property type="project" value="InterPro"/>
</dbReference>
<evidence type="ECO:0000313" key="10">
    <source>
        <dbReference type="Proteomes" id="UP000093000"/>
    </source>
</evidence>
<dbReference type="InterPro" id="IPR023534">
    <property type="entry name" value="Rof/RNase_P-like"/>
</dbReference>
<reference evidence="9 10" key="1">
    <citation type="submission" date="2016-03" db="EMBL/GenBank/DDBJ databases">
        <title>Choanephora cucurbitarum.</title>
        <authorList>
            <person name="Min B."/>
            <person name="Park H."/>
            <person name="Park J.-H."/>
            <person name="Shin H.-D."/>
            <person name="Choi I.-G."/>
        </authorList>
    </citation>
    <scope>NUCLEOTIDE SEQUENCE [LARGE SCALE GENOMIC DNA]</scope>
    <source>
        <strain evidence="9 10">KUS-F28377</strain>
    </source>
</reference>
<gene>
    <name evidence="9" type="primary">POP4</name>
    <name evidence="9" type="ORF">A0J61_07809</name>
</gene>
<keyword evidence="7" id="KW-0378">Hydrolase</keyword>
<name>A0A1C7N555_9FUNG</name>
<dbReference type="OrthoDB" id="124041at2759"/>
<dbReference type="GO" id="GO:0030677">
    <property type="term" value="C:ribonuclease P complex"/>
    <property type="evidence" value="ECO:0007669"/>
    <property type="project" value="InterPro"/>
</dbReference>
<dbReference type="HAMAP" id="MF_00754">
    <property type="entry name" value="RNase_P_1"/>
    <property type="match status" value="1"/>
</dbReference>
<evidence type="ECO:0000256" key="1">
    <source>
        <dbReference type="ARBA" id="ARBA00004123"/>
    </source>
</evidence>
<evidence type="ECO:0000256" key="6">
    <source>
        <dbReference type="ARBA" id="ARBA00022759"/>
    </source>
</evidence>
<dbReference type="Pfam" id="PF01868">
    <property type="entry name" value="RNase_P-MRP_p29"/>
    <property type="match status" value="1"/>
</dbReference>